<keyword evidence="3" id="KW-1185">Reference proteome</keyword>
<proteinExistence type="predicted"/>
<keyword evidence="1" id="KW-0732">Signal</keyword>
<organism evidence="2 3">
    <name type="scientific">Nonomuraea salmonea</name>
    <dbReference type="NCBI Taxonomy" id="46181"/>
    <lineage>
        <taxon>Bacteria</taxon>
        <taxon>Bacillati</taxon>
        <taxon>Actinomycetota</taxon>
        <taxon>Actinomycetes</taxon>
        <taxon>Streptosporangiales</taxon>
        <taxon>Streptosporangiaceae</taxon>
        <taxon>Nonomuraea</taxon>
    </lineage>
</organism>
<feature type="signal peptide" evidence="1">
    <location>
        <begin position="1"/>
        <end position="40"/>
    </location>
</feature>
<accession>A0ABV5NFZ5</accession>
<sequence>MSHTTRTGTGRARRTLVRAGSVIAAGAVVAGALNAAPAQAAANAARINAYLAAVPYGTKISNNEIAWEGGSVRLLLSATQASCPHGWYCVYEHRNWRGAIAKWRSSPAKCKKFNFTRYWRDKVSSFWARGSCERGNYFLKDNKRWQPDPFQLFEGKKAWVRFNDRYDYAAKGL</sequence>
<evidence type="ECO:0000313" key="3">
    <source>
        <dbReference type="Proteomes" id="UP001589568"/>
    </source>
</evidence>
<dbReference type="EMBL" id="JBHMCF010000004">
    <property type="protein sequence ID" value="MFB9469176.1"/>
    <property type="molecule type" value="Genomic_DNA"/>
</dbReference>
<dbReference type="Pfam" id="PF03995">
    <property type="entry name" value="Inhibitor_I36"/>
    <property type="match status" value="1"/>
</dbReference>
<gene>
    <name evidence="2" type="ORF">ACFFR3_06635</name>
</gene>
<evidence type="ECO:0000313" key="2">
    <source>
        <dbReference type="EMBL" id="MFB9469176.1"/>
    </source>
</evidence>
<dbReference type="InterPro" id="IPR006311">
    <property type="entry name" value="TAT_signal"/>
</dbReference>
<dbReference type="PROSITE" id="PS51318">
    <property type="entry name" value="TAT"/>
    <property type="match status" value="1"/>
</dbReference>
<name>A0ABV5NFZ5_9ACTN</name>
<feature type="chain" id="PRO_5045651431" evidence="1">
    <location>
        <begin position="41"/>
        <end position="173"/>
    </location>
</feature>
<evidence type="ECO:0000256" key="1">
    <source>
        <dbReference type="SAM" id="SignalP"/>
    </source>
</evidence>
<dbReference type="Proteomes" id="UP001589568">
    <property type="component" value="Unassembled WGS sequence"/>
</dbReference>
<comment type="caution">
    <text evidence="2">The sequence shown here is derived from an EMBL/GenBank/DDBJ whole genome shotgun (WGS) entry which is preliminary data.</text>
</comment>
<reference evidence="2 3" key="1">
    <citation type="submission" date="2024-09" db="EMBL/GenBank/DDBJ databases">
        <authorList>
            <person name="Sun Q."/>
            <person name="Mori K."/>
        </authorList>
    </citation>
    <scope>NUCLEOTIDE SEQUENCE [LARGE SCALE GENOMIC DNA]</scope>
    <source>
        <strain evidence="2 3">JCM 3324</strain>
    </source>
</reference>
<protein>
    <submittedName>
        <fullName evidence="2">Peptidase inhibitor family I36 protein</fullName>
    </submittedName>
</protein>
<dbReference type="RefSeq" id="WP_345385566.1">
    <property type="nucleotide sequence ID" value="NZ_BAAAXS010000001.1"/>
</dbReference>